<accession>A0AC34FJI1</accession>
<organism evidence="1 2">
    <name type="scientific">Panagrolaimus sp. ES5</name>
    <dbReference type="NCBI Taxonomy" id="591445"/>
    <lineage>
        <taxon>Eukaryota</taxon>
        <taxon>Metazoa</taxon>
        <taxon>Ecdysozoa</taxon>
        <taxon>Nematoda</taxon>
        <taxon>Chromadorea</taxon>
        <taxon>Rhabditida</taxon>
        <taxon>Tylenchina</taxon>
        <taxon>Panagrolaimomorpha</taxon>
        <taxon>Panagrolaimoidea</taxon>
        <taxon>Panagrolaimidae</taxon>
        <taxon>Panagrolaimus</taxon>
    </lineage>
</organism>
<protein>
    <submittedName>
        <fullName evidence="2">Uncharacterized protein</fullName>
    </submittedName>
</protein>
<dbReference type="WBParaSite" id="ES5_v2.g17577.t1">
    <property type="protein sequence ID" value="ES5_v2.g17577.t1"/>
    <property type="gene ID" value="ES5_v2.g17577"/>
</dbReference>
<evidence type="ECO:0000313" key="2">
    <source>
        <dbReference type="WBParaSite" id="ES5_v2.g17577.t1"/>
    </source>
</evidence>
<reference evidence="2" key="1">
    <citation type="submission" date="2022-11" db="UniProtKB">
        <authorList>
            <consortium name="WormBaseParasite"/>
        </authorList>
    </citation>
    <scope>IDENTIFICATION</scope>
</reference>
<dbReference type="Proteomes" id="UP000887579">
    <property type="component" value="Unplaced"/>
</dbReference>
<sequence length="184" mass="20457">MPENKNIDENKSTFDEGVIAFEELANLDAFPEPPSISLDEIQELNNAFNNIYSPSDDEMKKNLSQESSVANEEFNDASSTLDRPVLKKVCIKRTETLDVGSDKKPSLPCTSPPALSDTSNESPLVFPYPSTTEKLKVDSKKLSESLKLINNQQQKTSTLSTSKSTIERPRSTGSPYQLFSVYKK</sequence>
<name>A0AC34FJI1_9BILA</name>
<proteinExistence type="predicted"/>
<evidence type="ECO:0000313" key="1">
    <source>
        <dbReference type="Proteomes" id="UP000887579"/>
    </source>
</evidence>